<protein>
    <submittedName>
        <fullName evidence="1">Uncharacterized protein</fullName>
    </submittedName>
</protein>
<dbReference type="Proteomes" id="UP000824260">
    <property type="component" value="Unassembled WGS sequence"/>
</dbReference>
<reference evidence="1" key="2">
    <citation type="journal article" date="2021" name="PeerJ">
        <title>Extensive microbial diversity within the chicken gut microbiome revealed by metagenomics and culture.</title>
        <authorList>
            <person name="Gilroy R."/>
            <person name="Ravi A."/>
            <person name="Getino M."/>
            <person name="Pursley I."/>
            <person name="Horton D.L."/>
            <person name="Alikhan N.F."/>
            <person name="Baker D."/>
            <person name="Gharbi K."/>
            <person name="Hall N."/>
            <person name="Watson M."/>
            <person name="Adriaenssens E.M."/>
            <person name="Foster-Nyarko E."/>
            <person name="Jarju S."/>
            <person name="Secka A."/>
            <person name="Antonio M."/>
            <person name="Oren A."/>
            <person name="Chaudhuri R.R."/>
            <person name="La Ragione R."/>
            <person name="Hildebrand F."/>
            <person name="Pallen M.J."/>
        </authorList>
    </citation>
    <scope>NUCLEOTIDE SEQUENCE</scope>
    <source>
        <strain evidence="1">ChiSjej6B24-2974</strain>
    </source>
</reference>
<comment type="caution">
    <text evidence="1">The sequence shown here is derived from an EMBL/GenBank/DDBJ whole genome shotgun (WGS) entry which is preliminary data.</text>
</comment>
<reference evidence="1" key="1">
    <citation type="submission" date="2020-10" db="EMBL/GenBank/DDBJ databases">
        <authorList>
            <person name="Gilroy R."/>
        </authorList>
    </citation>
    <scope>NUCLEOTIDE SEQUENCE</scope>
    <source>
        <strain evidence="1">ChiSjej6B24-2974</strain>
    </source>
</reference>
<accession>A0A9D1CW15</accession>
<name>A0A9D1CW15_9FIRM</name>
<evidence type="ECO:0000313" key="1">
    <source>
        <dbReference type="EMBL" id="HIQ82311.1"/>
    </source>
</evidence>
<evidence type="ECO:0000313" key="2">
    <source>
        <dbReference type="Proteomes" id="UP000824260"/>
    </source>
</evidence>
<proteinExistence type="predicted"/>
<gene>
    <name evidence="1" type="ORF">IAA52_04340</name>
</gene>
<dbReference type="AlphaFoldDB" id="A0A9D1CW15"/>
<dbReference type="EMBL" id="DVFZ01000045">
    <property type="protein sequence ID" value="HIQ82311.1"/>
    <property type="molecule type" value="Genomic_DNA"/>
</dbReference>
<sequence length="235" mass="27638">MEQFEMVEIRMLAEEMFGGFIANPCLDRVTGAVVNAGKLPNPMDAERYLPLPRYSCAHLRQQFMREMHEKGIFSDADMAQFSHWPDFPLVQDETLAAAEREYISQAHRLCADLWMEDTAYDPPGRTRTQETYIDYENRRSLELAQAWCREHGLRFYDARDIPLSEERQRRLEALEREHLENWYKLPGARKLYAPETYARIMEEELRKMHAEWLQKREAYARAVASGEMPDVGEGL</sequence>
<organism evidence="1 2">
    <name type="scientific">Candidatus Pullichristensenella stercorigallinarum</name>
    <dbReference type="NCBI Taxonomy" id="2840909"/>
    <lineage>
        <taxon>Bacteria</taxon>
        <taxon>Bacillati</taxon>
        <taxon>Bacillota</taxon>
        <taxon>Clostridia</taxon>
        <taxon>Candidatus Pullichristensenella</taxon>
    </lineage>
</organism>